<protein>
    <recommendedName>
        <fullName evidence="4">Glycosyltransferase</fullName>
        <ecNumber evidence="4">2.4.1.-</ecNumber>
    </recommendedName>
</protein>
<dbReference type="InterPro" id="IPR035595">
    <property type="entry name" value="UDP_glycos_trans_CS"/>
</dbReference>
<dbReference type="EMBL" id="JARBHA010000019">
    <property type="protein sequence ID" value="KAJ9673111.1"/>
    <property type="molecule type" value="Genomic_DNA"/>
</dbReference>
<keyword evidence="2 3" id="KW-0808">Transferase</keyword>
<gene>
    <name evidence="5" type="ORF">PVL29_026405</name>
</gene>
<evidence type="ECO:0000313" key="5">
    <source>
        <dbReference type="EMBL" id="KAJ9673111.1"/>
    </source>
</evidence>
<dbReference type="PANTHER" id="PTHR48048:SF83">
    <property type="entry name" value="GLYCOSYLTRANSFERASE"/>
    <property type="match status" value="1"/>
</dbReference>
<proteinExistence type="inferred from homology"/>
<organism evidence="5 6">
    <name type="scientific">Vitis rotundifolia</name>
    <name type="common">Muscadine grape</name>
    <dbReference type="NCBI Taxonomy" id="103349"/>
    <lineage>
        <taxon>Eukaryota</taxon>
        <taxon>Viridiplantae</taxon>
        <taxon>Streptophyta</taxon>
        <taxon>Embryophyta</taxon>
        <taxon>Tracheophyta</taxon>
        <taxon>Spermatophyta</taxon>
        <taxon>Magnoliopsida</taxon>
        <taxon>eudicotyledons</taxon>
        <taxon>Gunneridae</taxon>
        <taxon>Pentapetalae</taxon>
        <taxon>rosids</taxon>
        <taxon>Vitales</taxon>
        <taxon>Vitaceae</taxon>
        <taxon>Viteae</taxon>
        <taxon>Vitis</taxon>
    </lineage>
</organism>
<comment type="similarity">
    <text evidence="1 3">Belongs to the UDP-glycosyltransferase family.</text>
</comment>
<dbReference type="SUPFAM" id="SSF53756">
    <property type="entry name" value="UDP-Glycosyltransferase/glycogen phosphorylase"/>
    <property type="match status" value="1"/>
</dbReference>
<dbReference type="AlphaFoldDB" id="A0AA38YMB8"/>
<dbReference type="EC" id="2.4.1.-" evidence="4"/>
<dbReference type="GO" id="GO:0035251">
    <property type="term" value="F:UDP-glucosyltransferase activity"/>
    <property type="evidence" value="ECO:0007669"/>
    <property type="project" value="InterPro"/>
</dbReference>
<dbReference type="Gene3D" id="3.40.50.2000">
    <property type="entry name" value="Glycogen Phosphorylase B"/>
    <property type="match status" value="2"/>
</dbReference>
<comment type="caution">
    <text evidence="5">The sequence shown here is derived from an EMBL/GenBank/DDBJ whole genome shotgun (WGS) entry which is preliminary data.</text>
</comment>
<evidence type="ECO:0000256" key="3">
    <source>
        <dbReference type="RuleBase" id="RU003718"/>
    </source>
</evidence>
<evidence type="ECO:0000256" key="2">
    <source>
        <dbReference type="ARBA" id="ARBA00022679"/>
    </source>
</evidence>
<name>A0AA38YMB8_VITRO</name>
<accession>A0AA38YMB8</accession>
<reference evidence="5 6" key="1">
    <citation type="journal article" date="2023" name="BMC Biotechnol.">
        <title>Vitis rotundifolia cv Carlos genome sequencing.</title>
        <authorList>
            <person name="Huff M."/>
            <person name="Hulse-Kemp A."/>
            <person name="Scheffler B."/>
            <person name="Youngblood R."/>
            <person name="Simpson S."/>
            <person name="Babiker E."/>
            <person name="Staton M."/>
        </authorList>
    </citation>
    <scope>NUCLEOTIDE SEQUENCE [LARGE SCALE GENOMIC DNA]</scope>
    <source>
        <tissue evidence="5">Leaf</tissue>
    </source>
</reference>
<sequence length="471" mass="52268">MEMKAELVFIPIPEIGHFQSMLQLANHLVSRHHALSVTFLTFNDFVATAPPPPAASSLPGIRFITLPQVDLPHLDDVSGMDRYLLSLQLLKPHVKHAIQTHVLSSDSPQLAGLVLDPFALAMIDLATELGIASYIYFPSGAAMLEQVLRFPDLDSQVSELPATELTLPISVNPVPRRGLQTAMLEKDEDRYDPMLYLCRRLREAKGIIVNTLTELEPDLAELVSNRQYPPVYPVGPLIDPSDRTDDRIIKWLDDKPAGAVVFLCFGSRGALGAAQVQEIAHGLERSGYSFLWSLRQPPRVKHALPSDYTNPAEVLPDGFLDRTAEKGLVCGWTPQLKILSHPSIGGFISHGGWNSILESLWCGVPIMVWPMYAEQKLNACKIVRELGLGVGVTENEDYIDGRDLLMISTDGGDLVKREKLEIGVKRLMDGDNEVRRKVKQMSDTFREAVMDGGSSFVVLQQFIDDVFTEIK</sequence>
<dbReference type="InterPro" id="IPR002213">
    <property type="entry name" value="UDP_glucos_trans"/>
</dbReference>
<dbReference type="InterPro" id="IPR050481">
    <property type="entry name" value="UDP-glycosyltransf_plant"/>
</dbReference>
<dbReference type="PROSITE" id="PS00375">
    <property type="entry name" value="UDPGT"/>
    <property type="match status" value="1"/>
</dbReference>
<dbReference type="PANTHER" id="PTHR48048">
    <property type="entry name" value="GLYCOSYLTRANSFERASE"/>
    <property type="match status" value="1"/>
</dbReference>
<dbReference type="FunFam" id="3.40.50.2000:FF:000056">
    <property type="entry name" value="Glycosyltransferase"/>
    <property type="match status" value="1"/>
</dbReference>
<evidence type="ECO:0000256" key="4">
    <source>
        <dbReference type="RuleBase" id="RU362057"/>
    </source>
</evidence>
<evidence type="ECO:0000256" key="1">
    <source>
        <dbReference type="ARBA" id="ARBA00009995"/>
    </source>
</evidence>
<keyword evidence="6" id="KW-1185">Reference proteome</keyword>
<evidence type="ECO:0000313" key="6">
    <source>
        <dbReference type="Proteomes" id="UP001168098"/>
    </source>
</evidence>
<keyword evidence="3" id="KW-0328">Glycosyltransferase</keyword>
<dbReference type="Proteomes" id="UP001168098">
    <property type="component" value="Unassembled WGS sequence"/>
</dbReference>
<dbReference type="CDD" id="cd03784">
    <property type="entry name" value="GT1_Gtf-like"/>
    <property type="match status" value="1"/>
</dbReference>
<dbReference type="Pfam" id="PF00201">
    <property type="entry name" value="UDPGT"/>
    <property type="match status" value="1"/>
</dbReference>